<dbReference type="EMBL" id="ML977498">
    <property type="protein sequence ID" value="KAF2134188.1"/>
    <property type="molecule type" value="Genomic_DNA"/>
</dbReference>
<feature type="compositionally biased region" description="Low complexity" evidence="1">
    <location>
        <begin position="274"/>
        <end position="296"/>
    </location>
</feature>
<name>A0A6A6ASN5_9PLEO</name>
<dbReference type="Proteomes" id="UP000799771">
    <property type="component" value="Unassembled WGS sequence"/>
</dbReference>
<dbReference type="GeneID" id="54411612"/>
<keyword evidence="3" id="KW-1185">Reference proteome</keyword>
<feature type="region of interest" description="Disordered" evidence="1">
    <location>
        <begin position="91"/>
        <end position="130"/>
    </location>
</feature>
<protein>
    <submittedName>
        <fullName evidence="2">Uncharacterized protein</fullName>
    </submittedName>
</protein>
<gene>
    <name evidence="2" type="ORF">P153DRAFT_392794</name>
</gene>
<sequence length="412" mass="45257">MADDRAAARARCLNRTINSIKTHLNLTGGTYDKPADIKRAILQQLNALSEDVNHPFEWPKNAPFKLTPPKQESAFSVAIDLIADETLSVRSQPRPVAPTPPVNPNTNTNKTPITAPTPRVTFPSSTTPAVPVVASTTQPRKFGHVGPHTRMTPAMKDQLTGNKGCWYCRQVTDPPHMASNCPKKPQSANASTQATTQRAKNSRQITHEEEDEDYGPMPSIEELDAAEQSVLRQEDDVTRISRTIRQRPRVHEDEDEHNSDNEVLPPPPRKKAKNAASSSSTSSSSTSSSSTSSTTTPGLDNIGNANQAMMAGIHNATFQVTENWVHMKYDDITLTYNVFSGCVYLRPFLSVLFGSNDTRNRARSLLNATPHSPSELWRATPNGWISVTFPLLARIVNHNVKAQFPAQVLAAL</sequence>
<organism evidence="2 3">
    <name type="scientific">Dothidotthia symphoricarpi CBS 119687</name>
    <dbReference type="NCBI Taxonomy" id="1392245"/>
    <lineage>
        <taxon>Eukaryota</taxon>
        <taxon>Fungi</taxon>
        <taxon>Dikarya</taxon>
        <taxon>Ascomycota</taxon>
        <taxon>Pezizomycotina</taxon>
        <taxon>Dothideomycetes</taxon>
        <taxon>Pleosporomycetidae</taxon>
        <taxon>Pleosporales</taxon>
        <taxon>Dothidotthiaceae</taxon>
        <taxon>Dothidotthia</taxon>
    </lineage>
</organism>
<evidence type="ECO:0000256" key="1">
    <source>
        <dbReference type="SAM" id="MobiDB-lite"/>
    </source>
</evidence>
<feature type="compositionally biased region" description="Polar residues" evidence="1">
    <location>
        <begin position="186"/>
        <end position="204"/>
    </location>
</feature>
<dbReference type="RefSeq" id="XP_033528575.1">
    <property type="nucleotide sequence ID" value="XM_033671180.1"/>
</dbReference>
<feature type="region of interest" description="Disordered" evidence="1">
    <location>
        <begin position="177"/>
        <end position="303"/>
    </location>
</feature>
<proteinExistence type="predicted"/>
<accession>A0A6A6ASN5</accession>
<reference evidence="2" key="1">
    <citation type="journal article" date="2020" name="Stud. Mycol.">
        <title>101 Dothideomycetes genomes: a test case for predicting lifestyles and emergence of pathogens.</title>
        <authorList>
            <person name="Haridas S."/>
            <person name="Albert R."/>
            <person name="Binder M."/>
            <person name="Bloem J."/>
            <person name="Labutti K."/>
            <person name="Salamov A."/>
            <person name="Andreopoulos B."/>
            <person name="Baker S."/>
            <person name="Barry K."/>
            <person name="Bills G."/>
            <person name="Bluhm B."/>
            <person name="Cannon C."/>
            <person name="Castanera R."/>
            <person name="Culley D."/>
            <person name="Daum C."/>
            <person name="Ezra D."/>
            <person name="Gonzalez J."/>
            <person name="Henrissat B."/>
            <person name="Kuo A."/>
            <person name="Liang C."/>
            <person name="Lipzen A."/>
            <person name="Lutzoni F."/>
            <person name="Magnuson J."/>
            <person name="Mondo S."/>
            <person name="Nolan M."/>
            <person name="Ohm R."/>
            <person name="Pangilinan J."/>
            <person name="Park H.-J."/>
            <person name="Ramirez L."/>
            <person name="Alfaro M."/>
            <person name="Sun H."/>
            <person name="Tritt A."/>
            <person name="Yoshinaga Y."/>
            <person name="Zwiers L.-H."/>
            <person name="Turgeon B."/>
            <person name="Goodwin S."/>
            <person name="Spatafora J."/>
            <person name="Crous P."/>
            <person name="Grigoriev I."/>
        </authorList>
    </citation>
    <scope>NUCLEOTIDE SEQUENCE</scope>
    <source>
        <strain evidence="2">CBS 119687</strain>
    </source>
</reference>
<feature type="compositionally biased region" description="Low complexity" evidence="1">
    <location>
        <begin position="104"/>
        <end position="130"/>
    </location>
</feature>
<dbReference type="AlphaFoldDB" id="A0A6A6ASN5"/>
<evidence type="ECO:0000313" key="3">
    <source>
        <dbReference type="Proteomes" id="UP000799771"/>
    </source>
</evidence>
<evidence type="ECO:0000313" key="2">
    <source>
        <dbReference type="EMBL" id="KAF2134188.1"/>
    </source>
</evidence>